<keyword evidence="2" id="KW-1185">Reference proteome</keyword>
<organism evidence="1 2">
    <name type="scientific">Kribbella deserti</name>
    <dbReference type="NCBI Taxonomy" id="1926257"/>
    <lineage>
        <taxon>Bacteria</taxon>
        <taxon>Bacillati</taxon>
        <taxon>Actinomycetota</taxon>
        <taxon>Actinomycetes</taxon>
        <taxon>Propionibacteriales</taxon>
        <taxon>Kribbellaceae</taxon>
        <taxon>Kribbella</taxon>
    </lineage>
</organism>
<accession>A0ABV6QGH1</accession>
<dbReference type="EMBL" id="JBHLTC010000001">
    <property type="protein sequence ID" value="MFC0622832.1"/>
    <property type="molecule type" value="Genomic_DNA"/>
</dbReference>
<evidence type="ECO:0000313" key="1">
    <source>
        <dbReference type="EMBL" id="MFC0622832.1"/>
    </source>
</evidence>
<proteinExistence type="predicted"/>
<dbReference type="Proteomes" id="UP001589890">
    <property type="component" value="Unassembled WGS sequence"/>
</dbReference>
<protein>
    <submittedName>
        <fullName evidence="1">Uncharacterized protein</fullName>
    </submittedName>
</protein>
<sequence>MPKHDLTAVYSTGSLHTYGQLVGNSWKPVGFDEVWDGDTAWDRDVLWPNQVCFQPVDDSYLVGYLVPETGWSDYGGSDVQRANHSALLRDYGQVFVRMVGEYGYRELIASPAAVDADTDDAAHLVELFARLRDEYPVYDEEHLSQVGQLIEREVWDHAGVFDLRSEIRDPFEAITGRDLAQVSDERLTDLWFEQLPAYDFECESAVSGRWPDFKERAAALLARLLRAELAAA</sequence>
<comment type="caution">
    <text evidence="1">The sequence shown here is derived from an EMBL/GenBank/DDBJ whole genome shotgun (WGS) entry which is preliminary data.</text>
</comment>
<reference evidence="1 2" key="1">
    <citation type="submission" date="2024-09" db="EMBL/GenBank/DDBJ databases">
        <authorList>
            <person name="Sun Q."/>
            <person name="Mori K."/>
        </authorList>
    </citation>
    <scope>NUCLEOTIDE SEQUENCE [LARGE SCALE GENOMIC DNA]</scope>
    <source>
        <strain evidence="1 2">CGMCC 1.15906</strain>
    </source>
</reference>
<name>A0ABV6QGH1_9ACTN</name>
<gene>
    <name evidence="1" type="ORF">ACFFGN_02095</name>
</gene>
<evidence type="ECO:0000313" key="2">
    <source>
        <dbReference type="Proteomes" id="UP001589890"/>
    </source>
</evidence>
<dbReference type="RefSeq" id="WP_380043508.1">
    <property type="nucleotide sequence ID" value="NZ_JBHLTC010000001.1"/>
</dbReference>